<evidence type="ECO:0000313" key="1">
    <source>
        <dbReference type="EMBL" id="VAX20919.1"/>
    </source>
</evidence>
<protein>
    <recommendedName>
        <fullName evidence="2">Tetratricopeptide repeat protein</fullName>
    </recommendedName>
</protein>
<dbReference type="AlphaFoldDB" id="A0A3B1BSL0"/>
<name>A0A3B1BSL0_9ZZZZ</name>
<dbReference type="EMBL" id="UOGC01000112">
    <property type="protein sequence ID" value="VAX20919.1"/>
    <property type="molecule type" value="Genomic_DNA"/>
</dbReference>
<dbReference type="SUPFAM" id="SSF48452">
    <property type="entry name" value="TPR-like"/>
    <property type="match status" value="1"/>
</dbReference>
<sequence length="562" mass="63060">MTSQKNADTITAKASEHLPAKQKLAIEFKGKLKNLVKEYQYVTTCIDDEELAYNLGEVLGKVGFINNTHSTSDSFEKLTQQLVYDLKKGHLMLVHYQTKMGGKTIIDLLRAIKRKDPHTPFKNSVIPVFKAKPDSDKLQKLFLLLGGFDINFAIFVTPGATIEANLEAVLRDLDYFQGLLKKNFTLDDIEAPPPVSQSIREGAGKVDEYKSLLDQAAMLMDDDPKQAIELFTEAIKLKPDFGALIKRGDVYYNGREFLNALSDYREASGLKKSAADPYAKMSACCFALAREAVKTKGPEDAKKWLDRGFDALDDAEAIIEELEDEAVLHPEKALENPYGHIISALTVADIRGLGLQDEEDRIDEIMTRTLAKSKESSFAAIGDDIDSKIDYAILLARSKYYHEAENVFREVITQDKDTAGPAFNNFAIELRKNGEYGKAVDIYIELLEHDVPDKNIIRQNLITGGLHYAKKLRGDFENKEAESVYKKILKNSGASDGREWVLCDFAMLNFETQNKAAAASRLMEAVYINPKLLRSERFNKNYLDLVRLSREMVSKFTDSGAS</sequence>
<organism evidence="1">
    <name type="scientific">hydrothermal vent metagenome</name>
    <dbReference type="NCBI Taxonomy" id="652676"/>
    <lineage>
        <taxon>unclassified sequences</taxon>
        <taxon>metagenomes</taxon>
        <taxon>ecological metagenomes</taxon>
    </lineage>
</organism>
<reference evidence="1" key="1">
    <citation type="submission" date="2018-06" db="EMBL/GenBank/DDBJ databases">
        <authorList>
            <person name="Zhirakovskaya E."/>
        </authorList>
    </citation>
    <scope>NUCLEOTIDE SEQUENCE</scope>
</reference>
<dbReference type="InterPro" id="IPR011990">
    <property type="entry name" value="TPR-like_helical_dom_sf"/>
</dbReference>
<accession>A0A3B1BSL0</accession>
<evidence type="ECO:0008006" key="2">
    <source>
        <dbReference type="Google" id="ProtNLM"/>
    </source>
</evidence>
<gene>
    <name evidence="1" type="ORF">MNBD_NITROSPINAE01-413</name>
</gene>
<proteinExistence type="predicted"/>
<dbReference type="Gene3D" id="1.25.40.10">
    <property type="entry name" value="Tetratricopeptide repeat domain"/>
    <property type="match status" value="2"/>
</dbReference>